<evidence type="ECO:0000256" key="3">
    <source>
        <dbReference type="ARBA" id="ARBA00022833"/>
    </source>
</evidence>
<dbReference type="AlphaFoldDB" id="A0A6A6GFE4"/>
<reference evidence="7" key="1">
    <citation type="journal article" date="2020" name="Stud. Mycol.">
        <title>101 Dothideomycetes genomes: A test case for predicting lifestyles and emergence of pathogens.</title>
        <authorList>
            <person name="Haridas S."/>
            <person name="Albert R."/>
            <person name="Binder M."/>
            <person name="Bloem J."/>
            <person name="LaButti K."/>
            <person name="Salamov A."/>
            <person name="Andreopoulos B."/>
            <person name="Baker S."/>
            <person name="Barry K."/>
            <person name="Bills G."/>
            <person name="Bluhm B."/>
            <person name="Cannon C."/>
            <person name="Castanera R."/>
            <person name="Culley D."/>
            <person name="Daum C."/>
            <person name="Ezra D."/>
            <person name="Gonzalez J."/>
            <person name="Henrissat B."/>
            <person name="Kuo A."/>
            <person name="Liang C."/>
            <person name="Lipzen A."/>
            <person name="Lutzoni F."/>
            <person name="Magnuson J."/>
            <person name="Mondo S."/>
            <person name="Nolan M."/>
            <person name="Ohm R."/>
            <person name="Pangilinan J."/>
            <person name="Park H.-J."/>
            <person name="Ramirez L."/>
            <person name="Alfaro M."/>
            <person name="Sun H."/>
            <person name="Tritt A."/>
            <person name="Yoshinaga Y."/>
            <person name="Zwiers L.-H."/>
            <person name="Turgeon B."/>
            <person name="Goodwin S."/>
            <person name="Spatafora J."/>
            <person name="Crous P."/>
            <person name="Grigoriev I."/>
        </authorList>
    </citation>
    <scope>NUCLEOTIDE SEQUENCE [LARGE SCALE GENOMIC DNA]</scope>
    <source>
        <strain evidence="7">CECT 20119</strain>
    </source>
</reference>
<keyword evidence="1" id="KW-0479">Metal-binding</keyword>
<proteinExistence type="predicted"/>
<evidence type="ECO:0000313" key="6">
    <source>
        <dbReference type="EMBL" id="KAF2224436.1"/>
    </source>
</evidence>
<dbReference type="InterPro" id="IPR039723">
    <property type="entry name" value="Vps71/ZNHIT1"/>
</dbReference>
<feature type="region of interest" description="Disordered" evidence="4">
    <location>
        <begin position="29"/>
        <end position="49"/>
    </location>
</feature>
<feature type="domain" description="HIT-type" evidence="5">
    <location>
        <begin position="220"/>
        <end position="247"/>
    </location>
</feature>
<feature type="compositionally biased region" description="Low complexity" evidence="4">
    <location>
        <begin position="142"/>
        <end position="166"/>
    </location>
</feature>
<dbReference type="GO" id="GO:0006338">
    <property type="term" value="P:chromatin remodeling"/>
    <property type="evidence" value="ECO:0007669"/>
    <property type="project" value="InterPro"/>
</dbReference>
<dbReference type="Pfam" id="PF04438">
    <property type="entry name" value="zf-HIT"/>
    <property type="match status" value="1"/>
</dbReference>
<keyword evidence="7" id="KW-1185">Reference proteome</keyword>
<protein>
    <recommendedName>
        <fullName evidence="5">HIT-type domain-containing protein</fullName>
    </recommendedName>
</protein>
<sequence>MPQIEELQTSAKANAPGWSYVVDTGYDPSKVAINPTNRKRLRTGQAESASDLTLRQQTAINRYLAELDKDSHREVQIAVPKPISNKKQTTNAKRILGSGKTFQHYLEEEEARLALKGGAETVPQGPKEQRPSKTPIARRKSALANAESAEASPAPSSQGGKSTPKPVQQPPPSSYPQDSILAIPPAVGITEEEIEKLLDQPMLTYNAAKSAPPKMDGRKPQVFCEICGYWGRAKCMKCGARICGLECRDTHDESRCLKFYA</sequence>
<dbReference type="OrthoDB" id="74807at2759"/>
<keyword evidence="2" id="KW-0863">Zinc-finger</keyword>
<dbReference type="GO" id="GO:0008270">
    <property type="term" value="F:zinc ion binding"/>
    <property type="evidence" value="ECO:0007669"/>
    <property type="project" value="UniProtKB-KW"/>
</dbReference>
<evidence type="ECO:0000259" key="5">
    <source>
        <dbReference type="Pfam" id="PF04438"/>
    </source>
</evidence>
<dbReference type="InterPro" id="IPR007529">
    <property type="entry name" value="Znf_HIT"/>
</dbReference>
<feature type="region of interest" description="Disordered" evidence="4">
    <location>
        <begin position="117"/>
        <end position="180"/>
    </location>
</feature>
<dbReference type="PANTHER" id="PTHR13093">
    <property type="entry name" value="ZINC FINGER HIT DOMAIN CONTAINING PROTEIN 1"/>
    <property type="match status" value="1"/>
</dbReference>
<evidence type="ECO:0000256" key="4">
    <source>
        <dbReference type="SAM" id="MobiDB-lite"/>
    </source>
</evidence>
<evidence type="ECO:0000313" key="7">
    <source>
        <dbReference type="Proteomes" id="UP000799538"/>
    </source>
</evidence>
<evidence type="ECO:0000256" key="2">
    <source>
        <dbReference type="ARBA" id="ARBA00022771"/>
    </source>
</evidence>
<dbReference type="GO" id="GO:0005634">
    <property type="term" value="C:nucleus"/>
    <property type="evidence" value="ECO:0007669"/>
    <property type="project" value="UniProtKB-ARBA"/>
</dbReference>
<gene>
    <name evidence="6" type="ORF">BDZ85DRAFT_102307</name>
</gene>
<organism evidence="6 7">
    <name type="scientific">Elsinoe ampelina</name>
    <dbReference type="NCBI Taxonomy" id="302913"/>
    <lineage>
        <taxon>Eukaryota</taxon>
        <taxon>Fungi</taxon>
        <taxon>Dikarya</taxon>
        <taxon>Ascomycota</taxon>
        <taxon>Pezizomycotina</taxon>
        <taxon>Dothideomycetes</taxon>
        <taxon>Dothideomycetidae</taxon>
        <taxon>Myriangiales</taxon>
        <taxon>Elsinoaceae</taxon>
        <taxon>Elsinoe</taxon>
    </lineage>
</organism>
<dbReference type="Proteomes" id="UP000799538">
    <property type="component" value="Unassembled WGS sequence"/>
</dbReference>
<dbReference type="CDD" id="cd21437">
    <property type="entry name" value="zf-HIT_ZNHIT1_like"/>
    <property type="match status" value="1"/>
</dbReference>
<dbReference type="EMBL" id="ML992505">
    <property type="protein sequence ID" value="KAF2224436.1"/>
    <property type="molecule type" value="Genomic_DNA"/>
</dbReference>
<accession>A0A6A6GFE4</accession>
<evidence type="ECO:0000256" key="1">
    <source>
        <dbReference type="ARBA" id="ARBA00022723"/>
    </source>
</evidence>
<keyword evidence="3" id="KW-0862">Zinc</keyword>
<name>A0A6A6GFE4_9PEZI</name>